<sequence length="227" mass="26027">GKLVKVEHPVENQYRSNFYGIKGRKRFRAVTPLIQFNTVMRFIQRLFPVHNPQRRMSTVAHRLRTAVSVSLLDICDAYMKTVVGGCLRKRLEIWWNGLVYSFWNLIYGSSIAPFILEYCVQYLEKRLPQPTAGLPYPASFMDDLVRPHKPGSVGEACEGTIALYAEHSFPLKVDHLIDDFKTVALGMTMTDKVVTYRVDKFIAVQQLSITRDVSYRRALKILGAIVK</sequence>
<protein>
    <submittedName>
        <fullName evidence="1">Uncharacterized protein</fullName>
    </submittedName>
</protein>
<dbReference type="AlphaFoldDB" id="A0A7J6KK23"/>
<accession>A0A7J6KK23</accession>
<gene>
    <name evidence="1" type="ORF">FOL47_004636</name>
</gene>
<feature type="non-terminal residue" evidence="1">
    <location>
        <position position="1"/>
    </location>
</feature>
<comment type="caution">
    <text evidence="1">The sequence shown here is derived from an EMBL/GenBank/DDBJ whole genome shotgun (WGS) entry which is preliminary data.</text>
</comment>
<feature type="non-terminal residue" evidence="1">
    <location>
        <position position="227"/>
    </location>
</feature>
<organism evidence="1 2">
    <name type="scientific">Perkinsus chesapeaki</name>
    <name type="common">Clam parasite</name>
    <name type="synonym">Perkinsus andrewsi</name>
    <dbReference type="NCBI Taxonomy" id="330153"/>
    <lineage>
        <taxon>Eukaryota</taxon>
        <taxon>Sar</taxon>
        <taxon>Alveolata</taxon>
        <taxon>Perkinsozoa</taxon>
        <taxon>Perkinsea</taxon>
        <taxon>Perkinsida</taxon>
        <taxon>Perkinsidae</taxon>
        <taxon>Perkinsus</taxon>
    </lineage>
</organism>
<evidence type="ECO:0000313" key="2">
    <source>
        <dbReference type="Proteomes" id="UP000591131"/>
    </source>
</evidence>
<keyword evidence="2" id="KW-1185">Reference proteome</keyword>
<evidence type="ECO:0000313" key="1">
    <source>
        <dbReference type="EMBL" id="KAF4647417.1"/>
    </source>
</evidence>
<name>A0A7J6KK23_PERCH</name>
<dbReference type="OrthoDB" id="10483011at2759"/>
<reference evidence="1 2" key="1">
    <citation type="submission" date="2020-04" db="EMBL/GenBank/DDBJ databases">
        <title>Perkinsus chesapeaki whole genome sequence.</title>
        <authorList>
            <person name="Bogema D.R."/>
        </authorList>
    </citation>
    <scope>NUCLEOTIDE SEQUENCE [LARGE SCALE GENOMIC DNA]</scope>
    <source>
        <strain evidence="1">ATCC PRA-425</strain>
    </source>
</reference>
<dbReference type="InterPro" id="IPR043502">
    <property type="entry name" value="DNA/RNA_pol_sf"/>
</dbReference>
<dbReference type="EMBL" id="JAAPAO010002627">
    <property type="protein sequence ID" value="KAF4647417.1"/>
    <property type="molecule type" value="Genomic_DNA"/>
</dbReference>
<proteinExistence type="predicted"/>
<dbReference type="SUPFAM" id="SSF56672">
    <property type="entry name" value="DNA/RNA polymerases"/>
    <property type="match status" value="1"/>
</dbReference>
<dbReference type="Proteomes" id="UP000591131">
    <property type="component" value="Unassembled WGS sequence"/>
</dbReference>